<name>A0ABV0NSU9_9TELE</name>
<reference evidence="2 3" key="1">
    <citation type="submission" date="2021-06" db="EMBL/GenBank/DDBJ databases">
        <authorList>
            <person name="Palmer J.M."/>
        </authorList>
    </citation>
    <scope>NUCLEOTIDE SEQUENCE [LARGE SCALE GENOMIC DNA]</scope>
    <source>
        <strain evidence="2 3">GA_2019</strain>
        <tissue evidence="2">Muscle</tissue>
    </source>
</reference>
<feature type="region of interest" description="Disordered" evidence="1">
    <location>
        <begin position="1"/>
        <end position="22"/>
    </location>
</feature>
<evidence type="ECO:0000313" key="3">
    <source>
        <dbReference type="Proteomes" id="UP001476798"/>
    </source>
</evidence>
<comment type="caution">
    <text evidence="2">The sequence shown here is derived from an EMBL/GenBank/DDBJ whole genome shotgun (WGS) entry which is preliminary data.</text>
</comment>
<dbReference type="Proteomes" id="UP001476798">
    <property type="component" value="Unassembled WGS sequence"/>
</dbReference>
<evidence type="ECO:0000256" key="1">
    <source>
        <dbReference type="SAM" id="MobiDB-lite"/>
    </source>
</evidence>
<dbReference type="EMBL" id="JAHRIO010050442">
    <property type="protein sequence ID" value="MEQ2174504.1"/>
    <property type="molecule type" value="Genomic_DNA"/>
</dbReference>
<organism evidence="2 3">
    <name type="scientific">Goodea atripinnis</name>
    <dbReference type="NCBI Taxonomy" id="208336"/>
    <lineage>
        <taxon>Eukaryota</taxon>
        <taxon>Metazoa</taxon>
        <taxon>Chordata</taxon>
        <taxon>Craniata</taxon>
        <taxon>Vertebrata</taxon>
        <taxon>Euteleostomi</taxon>
        <taxon>Actinopterygii</taxon>
        <taxon>Neopterygii</taxon>
        <taxon>Teleostei</taxon>
        <taxon>Neoteleostei</taxon>
        <taxon>Acanthomorphata</taxon>
        <taxon>Ovalentaria</taxon>
        <taxon>Atherinomorphae</taxon>
        <taxon>Cyprinodontiformes</taxon>
        <taxon>Goodeidae</taxon>
        <taxon>Goodea</taxon>
    </lineage>
</organism>
<protein>
    <submittedName>
        <fullName evidence="2">Uncharacterized protein</fullName>
    </submittedName>
</protein>
<feature type="non-terminal residue" evidence="2">
    <location>
        <position position="1"/>
    </location>
</feature>
<feature type="compositionally biased region" description="Polar residues" evidence="1">
    <location>
        <begin position="97"/>
        <end position="109"/>
    </location>
</feature>
<proteinExistence type="predicted"/>
<accession>A0ABV0NSU9</accession>
<feature type="region of interest" description="Disordered" evidence="1">
    <location>
        <begin position="85"/>
        <end position="109"/>
    </location>
</feature>
<evidence type="ECO:0000313" key="2">
    <source>
        <dbReference type="EMBL" id="MEQ2174504.1"/>
    </source>
</evidence>
<sequence length="109" mass="11820">GGKGDPGFPGLPGPAGYRGQKGDRVNLVDRLMGQTAVMENGDHVVFLESMAFPGLLGPLAGMATVSLRSASLPWWHRSASKRTLRRRAPAKCERGQKLNSKCQQNKRSF</sequence>
<gene>
    <name evidence="2" type="ORF">GOODEAATRI_008674</name>
</gene>
<keyword evidence="3" id="KW-1185">Reference proteome</keyword>